<name>A0A7T6XVK2_PENDI</name>
<feature type="region of interest" description="Disordered" evidence="1">
    <location>
        <begin position="1"/>
        <end position="116"/>
    </location>
</feature>
<feature type="region of interest" description="Disordered" evidence="1">
    <location>
        <begin position="299"/>
        <end position="320"/>
    </location>
</feature>
<evidence type="ECO:0000313" key="2">
    <source>
        <dbReference type="EMBL" id="QQK48123.1"/>
    </source>
</evidence>
<organism evidence="2 3">
    <name type="scientific">Penicillium digitatum</name>
    <name type="common">Green mold</name>
    <dbReference type="NCBI Taxonomy" id="36651"/>
    <lineage>
        <taxon>Eukaryota</taxon>
        <taxon>Fungi</taxon>
        <taxon>Dikarya</taxon>
        <taxon>Ascomycota</taxon>
        <taxon>Pezizomycotina</taxon>
        <taxon>Eurotiomycetes</taxon>
        <taxon>Eurotiomycetidae</taxon>
        <taxon>Eurotiales</taxon>
        <taxon>Aspergillaceae</taxon>
        <taxon>Penicillium</taxon>
    </lineage>
</organism>
<dbReference type="EMBL" id="CP060779">
    <property type="protein sequence ID" value="QQK48123.1"/>
    <property type="molecule type" value="Genomic_DNA"/>
</dbReference>
<dbReference type="AlphaFoldDB" id="A0A7T6XVK2"/>
<dbReference type="VEuPathDB" id="FungiDB:PDIP_08480"/>
<dbReference type="GeneID" id="26229171"/>
<reference evidence="2 3" key="1">
    <citation type="submission" date="2020-08" db="EMBL/GenBank/DDBJ databases">
        <title>The completed genome sequence of the pathogenic ascomycete fungus Penicillium digitatum.</title>
        <authorList>
            <person name="Wang M."/>
        </authorList>
    </citation>
    <scope>NUCLEOTIDE SEQUENCE [LARGE SCALE GENOMIC DNA]</scope>
    <source>
        <strain evidence="2 3">PdW03</strain>
    </source>
</reference>
<proteinExistence type="predicted"/>
<evidence type="ECO:0000313" key="3">
    <source>
        <dbReference type="Proteomes" id="UP000595662"/>
    </source>
</evidence>
<feature type="compositionally biased region" description="Basic and acidic residues" evidence="1">
    <location>
        <begin position="36"/>
        <end position="60"/>
    </location>
</feature>
<sequence>MATRTSSRPAAQKAKEAISSSAEPTSKTTKGTKRKGSTEEAPQPKKEKIEETTPEGEKVEQVPGALAAGSVPKTEEAPVKTEQSSEEQPSKEHPAEIPPEKPQEVEGGLHKSEERENVVSSNILEKGFIYFFFRPRVNTEDPQSMGDVARSFFVLRPTVLGAKFDEGQGPVDEDASCRLLILPKKKFPTSPKERDMGFVEKAGQSMQALHDNFITGDIQEDFGLQPRGSWIVQSKSPKFAGPPVGQLPKNPEYPQSVLDKFEDLRWVPLQPEFLDYPNAQFLMIGEAQNDLGKAAFAMGGKQPHEEEPGQELEKMSDENEHRVDALKGDETVFEDLGYHAKIYPKVPTTWNS</sequence>
<evidence type="ECO:0000256" key="1">
    <source>
        <dbReference type="SAM" id="MobiDB-lite"/>
    </source>
</evidence>
<gene>
    <name evidence="2" type="ORF">Pdw03_5758</name>
</gene>
<protein>
    <submittedName>
        <fullName evidence="2">BTB domain transcription factor</fullName>
    </submittedName>
</protein>
<dbReference type="RefSeq" id="XP_065958101.1">
    <property type="nucleotide sequence ID" value="XM_066101161.1"/>
</dbReference>
<accession>A0A7T6XVK2</accession>
<feature type="compositionally biased region" description="Basic and acidic residues" evidence="1">
    <location>
        <begin position="88"/>
        <end position="116"/>
    </location>
</feature>
<dbReference type="PANTHER" id="PTHR34776:SF1">
    <property type="entry name" value="F17F16.3 PROTEIN"/>
    <property type="match status" value="1"/>
</dbReference>
<feature type="compositionally biased region" description="Basic and acidic residues" evidence="1">
    <location>
        <begin position="302"/>
        <end position="320"/>
    </location>
</feature>
<dbReference type="PANTHER" id="PTHR34776">
    <property type="entry name" value="F17F16.3 PROTEIN"/>
    <property type="match status" value="1"/>
</dbReference>
<dbReference type="Proteomes" id="UP000595662">
    <property type="component" value="Chromosome 6"/>
</dbReference>